<proteinExistence type="predicted"/>
<dbReference type="KEGG" id="spzr:G5C33_10190"/>
<organism evidence="1 2">
    <name type="scientific">Stakelama tenebrarum</name>
    <dbReference type="NCBI Taxonomy" id="2711215"/>
    <lineage>
        <taxon>Bacteria</taxon>
        <taxon>Pseudomonadati</taxon>
        <taxon>Pseudomonadota</taxon>
        <taxon>Alphaproteobacteria</taxon>
        <taxon>Sphingomonadales</taxon>
        <taxon>Sphingomonadaceae</taxon>
        <taxon>Stakelama</taxon>
    </lineage>
</organism>
<protein>
    <submittedName>
        <fullName evidence="1">Uncharacterized protein</fullName>
    </submittedName>
</protein>
<accession>A0A6G6Y5A3</accession>
<name>A0A6G6Y5A3_9SPHN</name>
<dbReference type="EMBL" id="CP049109">
    <property type="protein sequence ID" value="QIG80112.1"/>
    <property type="molecule type" value="Genomic_DNA"/>
</dbReference>
<gene>
    <name evidence="1" type="ORF">G5C33_10190</name>
</gene>
<dbReference type="Proteomes" id="UP000501568">
    <property type="component" value="Chromosome"/>
</dbReference>
<evidence type="ECO:0000313" key="2">
    <source>
        <dbReference type="Proteomes" id="UP000501568"/>
    </source>
</evidence>
<reference evidence="1 2" key="1">
    <citation type="submission" date="2020-02" db="EMBL/GenBank/DDBJ databases">
        <authorList>
            <person name="Zheng R.K."/>
            <person name="Sun C.M."/>
        </authorList>
    </citation>
    <scope>NUCLEOTIDE SEQUENCE [LARGE SCALE GENOMIC DNA]</scope>
    <source>
        <strain evidence="2">zrk23</strain>
    </source>
</reference>
<sequence>MQLTSEKTPDALEQCIALSLSAYGHPTVINGPDRRDIMVGGFAVSILYGEPNRIEVRKMLMMHKPARDHIRDCV</sequence>
<evidence type="ECO:0000313" key="1">
    <source>
        <dbReference type="EMBL" id="QIG80112.1"/>
    </source>
</evidence>
<keyword evidence="2" id="KW-1185">Reference proteome</keyword>
<dbReference type="RefSeq" id="WP_165327115.1">
    <property type="nucleotide sequence ID" value="NZ_CP049109.1"/>
</dbReference>
<dbReference type="AlphaFoldDB" id="A0A6G6Y5A3"/>